<dbReference type="OrthoDB" id="5984732at2759"/>
<comment type="caution">
    <text evidence="1">The sequence shown here is derived from an EMBL/GenBank/DDBJ whole genome shotgun (WGS) entry which is preliminary data.</text>
</comment>
<gene>
    <name evidence="1" type="ORF">PACLA_8A070834</name>
</gene>
<protein>
    <submittedName>
        <fullName evidence="1">Uncharacterized protein</fullName>
    </submittedName>
</protein>
<organism evidence="1 2">
    <name type="scientific">Paramuricea clavata</name>
    <name type="common">Red gorgonian</name>
    <name type="synonym">Violescent sea-whip</name>
    <dbReference type="NCBI Taxonomy" id="317549"/>
    <lineage>
        <taxon>Eukaryota</taxon>
        <taxon>Metazoa</taxon>
        <taxon>Cnidaria</taxon>
        <taxon>Anthozoa</taxon>
        <taxon>Octocorallia</taxon>
        <taxon>Malacalcyonacea</taxon>
        <taxon>Plexauridae</taxon>
        <taxon>Paramuricea</taxon>
    </lineage>
</organism>
<name>A0A6S7KUH2_PARCT</name>
<accession>A0A6S7KUH2</accession>
<dbReference type="EMBL" id="CACRXK020016770">
    <property type="protein sequence ID" value="CAB4030302.1"/>
    <property type="molecule type" value="Genomic_DNA"/>
</dbReference>
<sequence length="206" mass="23557">MASLLVSLHEVVEKYIKKANDKELAGKIGTEVLERSRQVAKKYLFTAEDACKFHVAELFPMLSRELLHFTKILRRRMKTSTTLSHPWQIRIVRNIPVEIFELLKETILKGGYGNIVKKTKSVEQLEISNLDAVYNWVKHVAGNNTISGTIETDFFSKLLKDGSCCKAIVSPEHPFIVKYSNTQENIQYVTRYGCWNAFGIPQHVLS</sequence>
<evidence type="ECO:0000313" key="2">
    <source>
        <dbReference type="Proteomes" id="UP001152795"/>
    </source>
</evidence>
<evidence type="ECO:0000313" key="1">
    <source>
        <dbReference type="EMBL" id="CAB4030302.1"/>
    </source>
</evidence>
<proteinExistence type="predicted"/>
<dbReference type="Proteomes" id="UP001152795">
    <property type="component" value="Unassembled WGS sequence"/>
</dbReference>
<dbReference type="AlphaFoldDB" id="A0A6S7KUH2"/>
<keyword evidence="2" id="KW-1185">Reference proteome</keyword>
<reference evidence="1" key="1">
    <citation type="submission" date="2020-04" db="EMBL/GenBank/DDBJ databases">
        <authorList>
            <person name="Alioto T."/>
            <person name="Alioto T."/>
            <person name="Gomez Garrido J."/>
        </authorList>
    </citation>
    <scope>NUCLEOTIDE SEQUENCE</scope>
    <source>
        <strain evidence="1">A484AB</strain>
    </source>
</reference>